<protein>
    <recommendedName>
        <fullName evidence="4">DUF1146 domain-containing protein</fullName>
    </recommendedName>
</protein>
<organism evidence="2 3">
    <name type="scientific">Thioalkalivibrio denitrificans</name>
    <dbReference type="NCBI Taxonomy" id="108003"/>
    <lineage>
        <taxon>Bacteria</taxon>
        <taxon>Pseudomonadati</taxon>
        <taxon>Pseudomonadota</taxon>
        <taxon>Gammaproteobacteria</taxon>
        <taxon>Chromatiales</taxon>
        <taxon>Ectothiorhodospiraceae</taxon>
        <taxon>Thioalkalivibrio</taxon>
    </lineage>
</organism>
<name>A0A1V3NJC4_9GAMM</name>
<sequence length="66" mass="7609">MEILLFTLAGAFLYFFSDWVLRKLEAYRGAPFQNRTVIFFVIILVMALIVFNLMQGLGERMAIASM</sequence>
<evidence type="ECO:0000313" key="2">
    <source>
        <dbReference type="EMBL" id="OOG25160.1"/>
    </source>
</evidence>
<evidence type="ECO:0000256" key="1">
    <source>
        <dbReference type="SAM" id="Phobius"/>
    </source>
</evidence>
<accession>A0A1V3NJC4</accession>
<keyword evidence="3" id="KW-1185">Reference proteome</keyword>
<comment type="caution">
    <text evidence="2">The sequence shown here is derived from an EMBL/GenBank/DDBJ whole genome shotgun (WGS) entry which is preliminary data.</text>
</comment>
<keyword evidence="1" id="KW-1133">Transmembrane helix</keyword>
<dbReference type="Proteomes" id="UP000189462">
    <property type="component" value="Unassembled WGS sequence"/>
</dbReference>
<evidence type="ECO:0000313" key="3">
    <source>
        <dbReference type="Proteomes" id="UP000189462"/>
    </source>
</evidence>
<gene>
    <name evidence="2" type="ORF">B1C78_07010</name>
</gene>
<keyword evidence="1" id="KW-0472">Membrane</keyword>
<dbReference type="OrthoDB" id="9953152at2"/>
<dbReference type="STRING" id="108003.B1C78_07010"/>
<dbReference type="RefSeq" id="WP_077278439.1">
    <property type="nucleotide sequence ID" value="NZ_MVBK01000040.1"/>
</dbReference>
<dbReference type="EMBL" id="MVBK01000040">
    <property type="protein sequence ID" value="OOG25160.1"/>
    <property type="molecule type" value="Genomic_DNA"/>
</dbReference>
<keyword evidence="1" id="KW-0812">Transmembrane</keyword>
<feature type="transmembrane region" description="Helical" evidence="1">
    <location>
        <begin position="38"/>
        <end position="57"/>
    </location>
</feature>
<evidence type="ECO:0008006" key="4">
    <source>
        <dbReference type="Google" id="ProtNLM"/>
    </source>
</evidence>
<dbReference type="AlphaFoldDB" id="A0A1V3NJC4"/>
<reference evidence="2 3" key="1">
    <citation type="submission" date="2017-02" db="EMBL/GenBank/DDBJ databases">
        <title>Genomic diversity within the haloalkaliphilic genus Thioalkalivibrio.</title>
        <authorList>
            <person name="Ahn A.-C."/>
            <person name="Meier-Kolthoff J."/>
            <person name="Overmars L."/>
            <person name="Richter M."/>
            <person name="Woyke T."/>
            <person name="Sorokin D.Y."/>
            <person name="Muyzer G."/>
        </authorList>
    </citation>
    <scope>NUCLEOTIDE SEQUENCE [LARGE SCALE GENOMIC DNA]</scope>
    <source>
        <strain evidence="2 3">ALJD</strain>
    </source>
</reference>
<proteinExistence type="predicted"/>